<evidence type="ECO:0000313" key="3">
    <source>
        <dbReference type="EMBL" id="KAK0673979.1"/>
    </source>
</evidence>
<sequence>MDANDLEDNDWVDDVLDVDFVEDDDEEWDIADLVYEPQNEAQRLFFQRILERERRTEEEIEALGIRPDVPSIVLHMNRWEEEARSGANGRAVPTVCNLSARVRRIYHRRPREYASSSSSEEEESEDEEAAIAKHEEEFEAAWASQLIEQGLENSNPLLQREYRAIARERFLSLQQSIQTWKKAQKPPKRPRPTIDLLSTLCTTPELLIEVCKHLRPRDLVNLYALHRGFHNTLNHNMRQFVFAWSRSMAPAASRIYSSPVYSHWFIPDPTGRKATPSDREMSLPQPGQASLLGGETLRVNNDARKTRLVPGLLWLQHVVHREVRVRDILAVLARHGHRTLPKTNITLQKIWLVLDCPTNKMRLTLVCNEGFFLDEDLYRFQHFFVKLVLLFNDPFFGPGSTVLARLFLGQKGLTPLWKFLRRKAYTTEAGVRQLRLRYDVPPKNREVWEGRPVMGVQIYDMGVGQYEGWEKGGYEILMRPEELVSMEAGRRGLGAMVGWEVLFGMMTYGHVDYETGDNQVPSLEEMYMSDDEEEGKTGLERVARLHENEIVNGGCGNVAFERGMWMPKHARKKRWKELSKEEREEMVKEEEKEMARKERVNKGMDMFRLARRRLGDVYNITAMGFKGKRFKLKMPDPKADWKEEISEIHQMVLFRMKAAMAAARAVIAEEPDSPPRPTKLPRLEDVGVENNQVVEAVDGNTNENTNEDMDVGMDVEMENVGVLVPDHNMDVDEGYDAESEEFDDEGWEEYENDHMEIDSPPSTVALRPAPTPPPPQSAPPPPTLSDYINHDNHINTIWSSPPSNTPPDPASFDALPISEQYPLLFGPELPSSQNLSPSHGAHAISQATAHLPPENHLWDPSNITLRQPSPPDANSSSDLDFSDSELETIPIPRQEISRFLSGEYMTPTPPAPGEEDGDSSSTPTEPPSSDSSSDSSPEPSPPPQPQPEPPVIPQPEYQPPVQPPPPPINIPVPNPVHNPIPGSPTSSTDPEDWPNSDSDHQTTLDDSPPPPLPPHLQPLESMSLPEAALAISQEEDQALMDQADIEYDSATEDDVNDPEGGIDWEHYVDNMEMYRSGPGRSWCLQRVPVHADWKGDQAKEDEWDRKREGEMGRIRERIREVMMPGLGGRWTAEVRGEVEGLVRELGGWYKQRWPPEHGRQAQDQAGDQTRSQAGGDEDHQNTTPPPRGVVQTCDPDREQAQQEQDGVGVAEEKNIESERSVIQQQMEQLRPRRNESPAAAAQYEQLRERLKAIDIWWQRREDASASREEFQSQQPSTQGQQQSNTPNHQPSSSTSSQPQQPPTQVEPSAAQVQHHRQSRLLPNLETVRRQRWPAPDDDFWESPRVRKARDWYPPW</sequence>
<dbReference type="Proteomes" id="UP001174997">
    <property type="component" value="Unassembled WGS sequence"/>
</dbReference>
<keyword evidence="1" id="KW-0175">Coiled coil</keyword>
<accession>A0AA39ZMM7</accession>
<dbReference type="EMBL" id="JAULSY010000003">
    <property type="protein sequence ID" value="KAK0673979.1"/>
    <property type="molecule type" value="Genomic_DNA"/>
</dbReference>
<feature type="compositionally biased region" description="Acidic residues" evidence="2">
    <location>
        <begin position="119"/>
        <end position="129"/>
    </location>
</feature>
<evidence type="ECO:0008006" key="5">
    <source>
        <dbReference type="Google" id="ProtNLM"/>
    </source>
</evidence>
<gene>
    <name evidence="3" type="ORF">QBC41DRAFT_388098</name>
</gene>
<feature type="region of interest" description="Disordered" evidence="2">
    <location>
        <begin position="1150"/>
        <end position="1241"/>
    </location>
</feature>
<evidence type="ECO:0000313" key="4">
    <source>
        <dbReference type="Proteomes" id="UP001174997"/>
    </source>
</evidence>
<feature type="compositionally biased region" description="Pro residues" evidence="2">
    <location>
        <begin position="938"/>
        <end position="982"/>
    </location>
</feature>
<feature type="region of interest" description="Disordered" evidence="2">
    <location>
        <begin position="754"/>
        <end position="814"/>
    </location>
</feature>
<feature type="compositionally biased region" description="Polar residues" evidence="2">
    <location>
        <begin position="1161"/>
        <end position="1172"/>
    </location>
</feature>
<feature type="compositionally biased region" description="Low complexity" evidence="2">
    <location>
        <begin position="1271"/>
        <end position="1298"/>
    </location>
</feature>
<feature type="region of interest" description="Disordered" evidence="2">
    <location>
        <begin position="112"/>
        <end position="131"/>
    </location>
</feature>
<feature type="region of interest" description="Disordered" evidence="2">
    <location>
        <begin position="849"/>
        <end position="1035"/>
    </location>
</feature>
<protein>
    <recommendedName>
        <fullName evidence="5">F-box domain-containing protein</fullName>
    </recommendedName>
</protein>
<proteinExistence type="predicted"/>
<evidence type="ECO:0000256" key="1">
    <source>
        <dbReference type="SAM" id="Coils"/>
    </source>
</evidence>
<feature type="compositionally biased region" description="Basic and acidic residues" evidence="2">
    <location>
        <begin position="1260"/>
        <end position="1270"/>
    </location>
</feature>
<evidence type="ECO:0000256" key="2">
    <source>
        <dbReference type="SAM" id="MobiDB-lite"/>
    </source>
</evidence>
<feature type="compositionally biased region" description="Pro residues" evidence="2">
    <location>
        <begin position="769"/>
        <end position="783"/>
    </location>
</feature>
<comment type="caution">
    <text evidence="3">The sequence shown here is derived from an EMBL/GenBank/DDBJ whole genome shotgun (WGS) entry which is preliminary data.</text>
</comment>
<feature type="region of interest" description="Disordered" evidence="2">
    <location>
        <begin position="1260"/>
        <end position="1342"/>
    </location>
</feature>
<organism evidence="3 4">
    <name type="scientific">Cercophora samala</name>
    <dbReference type="NCBI Taxonomy" id="330535"/>
    <lineage>
        <taxon>Eukaryota</taxon>
        <taxon>Fungi</taxon>
        <taxon>Dikarya</taxon>
        <taxon>Ascomycota</taxon>
        <taxon>Pezizomycotina</taxon>
        <taxon>Sordariomycetes</taxon>
        <taxon>Sordariomycetidae</taxon>
        <taxon>Sordariales</taxon>
        <taxon>Lasiosphaeriaceae</taxon>
        <taxon>Cercophora</taxon>
    </lineage>
</organism>
<feature type="compositionally biased region" description="Low complexity" evidence="2">
    <location>
        <begin position="919"/>
        <end position="937"/>
    </location>
</feature>
<feature type="compositionally biased region" description="Basic and acidic residues" evidence="2">
    <location>
        <begin position="1210"/>
        <end position="1219"/>
    </location>
</feature>
<feature type="compositionally biased region" description="Pro residues" evidence="2">
    <location>
        <begin position="1007"/>
        <end position="1016"/>
    </location>
</feature>
<keyword evidence="4" id="KW-1185">Reference proteome</keyword>
<feature type="coiled-coil region" evidence="1">
    <location>
        <begin position="572"/>
        <end position="600"/>
    </location>
</feature>
<reference evidence="3" key="1">
    <citation type="submission" date="2023-06" db="EMBL/GenBank/DDBJ databases">
        <title>Genome-scale phylogeny and comparative genomics of the fungal order Sordariales.</title>
        <authorList>
            <consortium name="Lawrence Berkeley National Laboratory"/>
            <person name="Hensen N."/>
            <person name="Bonometti L."/>
            <person name="Westerberg I."/>
            <person name="Brannstrom I.O."/>
            <person name="Guillou S."/>
            <person name="Cros-Aarteil S."/>
            <person name="Calhoun S."/>
            <person name="Haridas S."/>
            <person name="Kuo A."/>
            <person name="Mondo S."/>
            <person name="Pangilinan J."/>
            <person name="Riley R."/>
            <person name="Labutti K."/>
            <person name="Andreopoulos B."/>
            <person name="Lipzen A."/>
            <person name="Chen C."/>
            <person name="Yanf M."/>
            <person name="Daum C."/>
            <person name="Ng V."/>
            <person name="Clum A."/>
            <person name="Steindorff A."/>
            <person name="Ohm R."/>
            <person name="Martin F."/>
            <person name="Silar P."/>
            <person name="Natvig D."/>
            <person name="Lalanne C."/>
            <person name="Gautier V."/>
            <person name="Ament-Velasquez S.L."/>
            <person name="Kruys A."/>
            <person name="Hutchinson M.I."/>
            <person name="Powell A.J."/>
            <person name="Barry K."/>
            <person name="Miller A.N."/>
            <person name="Grigoriev I.V."/>
            <person name="Debuchy R."/>
            <person name="Gladieux P."/>
            <person name="Thoren M.H."/>
            <person name="Johannesson H."/>
        </authorList>
    </citation>
    <scope>NUCLEOTIDE SEQUENCE</scope>
    <source>
        <strain evidence="3">CBS 307.81</strain>
    </source>
</reference>
<name>A0AA39ZMM7_9PEZI</name>